<dbReference type="GO" id="GO:0000139">
    <property type="term" value="C:Golgi membrane"/>
    <property type="evidence" value="ECO:0007669"/>
    <property type="project" value="UniProtKB-SubCell"/>
</dbReference>
<keyword evidence="4" id="KW-0653">Protein transport</keyword>
<comment type="subcellular location">
    <subcellularLocation>
        <location evidence="8">Endomembrane system</location>
        <topology evidence="8">Single-pass type IV membrane protein</topology>
    </subcellularLocation>
    <subcellularLocation>
        <location evidence="1">Golgi apparatus membrane</location>
    </subcellularLocation>
</comment>
<protein>
    <recommendedName>
        <fullName evidence="11">t-SNARE coiled-coil homology domain-containing protein</fullName>
    </recommendedName>
</protein>
<dbReference type="InterPro" id="IPR000727">
    <property type="entry name" value="T_SNARE_dom"/>
</dbReference>
<dbReference type="OrthoDB" id="261831at2759"/>
<dbReference type="CDD" id="cd15853">
    <property type="entry name" value="SNARE_Bet1"/>
    <property type="match status" value="1"/>
</dbReference>
<dbReference type="Proteomes" id="UP000799441">
    <property type="component" value="Unassembled WGS sequence"/>
</dbReference>
<keyword evidence="6" id="KW-0333">Golgi apparatus</keyword>
<feature type="compositionally biased region" description="Low complexity" evidence="9">
    <location>
        <begin position="23"/>
        <end position="45"/>
    </location>
</feature>
<evidence type="ECO:0000256" key="7">
    <source>
        <dbReference type="ARBA" id="ARBA00023136"/>
    </source>
</evidence>
<evidence type="ECO:0000256" key="2">
    <source>
        <dbReference type="ARBA" id="ARBA00022448"/>
    </source>
</evidence>
<gene>
    <name evidence="12" type="ORF">K431DRAFT_288242</name>
</gene>
<dbReference type="PANTHER" id="PTHR12791">
    <property type="entry name" value="GOLGI SNARE BET1-RELATED"/>
    <property type="match status" value="1"/>
</dbReference>
<feature type="domain" description="T-SNARE coiled-coil homology" evidence="11">
    <location>
        <begin position="122"/>
        <end position="184"/>
    </location>
</feature>
<dbReference type="EMBL" id="MU003836">
    <property type="protein sequence ID" value="KAF2717815.1"/>
    <property type="molecule type" value="Genomic_DNA"/>
</dbReference>
<keyword evidence="3 10" id="KW-0812">Transmembrane</keyword>
<dbReference type="PROSITE" id="PS50192">
    <property type="entry name" value="T_SNARE"/>
    <property type="match status" value="1"/>
</dbReference>
<evidence type="ECO:0000313" key="12">
    <source>
        <dbReference type="EMBL" id="KAF2717815.1"/>
    </source>
</evidence>
<dbReference type="InterPro" id="IPR039899">
    <property type="entry name" value="BET1_SNARE"/>
</dbReference>
<organism evidence="12 13">
    <name type="scientific">Polychaeton citri CBS 116435</name>
    <dbReference type="NCBI Taxonomy" id="1314669"/>
    <lineage>
        <taxon>Eukaryota</taxon>
        <taxon>Fungi</taxon>
        <taxon>Dikarya</taxon>
        <taxon>Ascomycota</taxon>
        <taxon>Pezizomycotina</taxon>
        <taxon>Dothideomycetes</taxon>
        <taxon>Dothideomycetidae</taxon>
        <taxon>Capnodiales</taxon>
        <taxon>Capnodiaceae</taxon>
        <taxon>Polychaeton</taxon>
    </lineage>
</organism>
<evidence type="ECO:0000256" key="6">
    <source>
        <dbReference type="ARBA" id="ARBA00023034"/>
    </source>
</evidence>
<feature type="region of interest" description="Disordered" evidence="9">
    <location>
        <begin position="1"/>
        <end position="55"/>
    </location>
</feature>
<evidence type="ECO:0000256" key="9">
    <source>
        <dbReference type="SAM" id="MobiDB-lite"/>
    </source>
</evidence>
<evidence type="ECO:0000256" key="1">
    <source>
        <dbReference type="ARBA" id="ARBA00004394"/>
    </source>
</evidence>
<feature type="compositionally biased region" description="Polar residues" evidence="9">
    <location>
        <begin position="71"/>
        <end position="83"/>
    </location>
</feature>
<dbReference type="FunFam" id="1.20.5.110:FF:000057">
    <property type="entry name" value="SNARE complex subunit (Bet1), putative"/>
    <property type="match status" value="1"/>
</dbReference>
<evidence type="ECO:0000256" key="8">
    <source>
        <dbReference type="ARBA" id="ARBA00046280"/>
    </source>
</evidence>
<comment type="caution">
    <text evidence="12">The sequence shown here is derived from an EMBL/GenBank/DDBJ whole genome shotgun (WGS) entry which is preliminary data.</text>
</comment>
<proteinExistence type="predicted"/>
<evidence type="ECO:0000256" key="3">
    <source>
        <dbReference type="ARBA" id="ARBA00022692"/>
    </source>
</evidence>
<dbReference type="SUPFAM" id="SSF58038">
    <property type="entry name" value="SNARE fusion complex"/>
    <property type="match status" value="1"/>
</dbReference>
<feature type="transmembrane region" description="Helical" evidence="10">
    <location>
        <begin position="190"/>
        <end position="211"/>
    </location>
</feature>
<dbReference type="Gene3D" id="1.20.5.110">
    <property type="match status" value="1"/>
</dbReference>
<evidence type="ECO:0000313" key="13">
    <source>
        <dbReference type="Proteomes" id="UP000799441"/>
    </source>
</evidence>
<dbReference type="GO" id="GO:0015031">
    <property type="term" value="P:protein transport"/>
    <property type="evidence" value="ECO:0007669"/>
    <property type="project" value="UniProtKB-KW"/>
</dbReference>
<accession>A0A9P4Q1K4</accession>
<keyword evidence="2" id="KW-0813">Transport</keyword>
<keyword evidence="13" id="KW-1185">Reference proteome</keyword>
<evidence type="ECO:0000256" key="5">
    <source>
        <dbReference type="ARBA" id="ARBA00022989"/>
    </source>
</evidence>
<feature type="region of interest" description="Disordered" evidence="9">
    <location>
        <begin position="71"/>
        <end position="112"/>
    </location>
</feature>
<evidence type="ECO:0000259" key="11">
    <source>
        <dbReference type="PROSITE" id="PS50192"/>
    </source>
</evidence>
<dbReference type="AlphaFoldDB" id="A0A9P4Q1K4"/>
<evidence type="ECO:0000256" key="4">
    <source>
        <dbReference type="ARBA" id="ARBA00022927"/>
    </source>
</evidence>
<reference evidence="12" key="1">
    <citation type="journal article" date="2020" name="Stud. Mycol.">
        <title>101 Dothideomycetes genomes: a test case for predicting lifestyles and emergence of pathogens.</title>
        <authorList>
            <person name="Haridas S."/>
            <person name="Albert R."/>
            <person name="Binder M."/>
            <person name="Bloem J."/>
            <person name="Labutti K."/>
            <person name="Salamov A."/>
            <person name="Andreopoulos B."/>
            <person name="Baker S."/>
            <person name="Barry K."/>
            <person name="Bills G."/>
            <person name="Bluhm B."/>
            <person name="Cannon C."/>
            <person name="Castanera R."/>
            <person name="Culley D."/>
            <person name="Daum C."/>
            <person name="Ezra D."/>
            <person name="Gonzalez J."/>
            <person name="Henrissat B."/>
            <person name="Kuo A."/>
            <person name="Liang C."/>
            <person name="Lipzen A."/>
            <person name="Lutzoni F."/>
            <person name="Magnuson J."/>
            <person name="Mondo S."/>
            <person name="Nolan M."/>
            <person name="Ohm R."/>
            <person name="Pangilinan J."/>
            <person name="Park H.-J."/>
            <person name="Ramirez L."/>
            <person name="Alfaro M."/>
            <person name="Sun H."/>
            <person name="Tritt A."/>
            <person name="Yoshinaga Y."/>
            <person name="Zwiers L.-H."/>
            <person name="Turgeon B."/>
            <person name="Goodwin S."/>
            <person name="Spatafora J."/>
            <person name="Crous P."/>
            <person name="Grigoriev I."/>
        </authorList>
    </citation>
    <scope>NUCLEOTIDE SEQUENCE</scope>
    <source>
        <strain evidence="12">CBS 116435</strain>
    </source>
</reference>
<keyword evidence="5 10" id="KW-1133">Transmembrane helix</keyword>
<sequence length="212" mass="22990">MASRFHNQRDARSALFSSYPDGSSTRSRPASSAASASPAPRPTSRNSQLYGAYPVGASGPYGAGAQYNGSSSYLSTEPPNSGGFSAYPSANGGDVPGRKSGDSGFRAGTPNNKGQYSAAVLDELESQNDDQVSEMTKKVRMLKDLSSAIGVEIRDSTAFAEKMNDSFEGTRNRLRGTMNRMLRMADRTGVGWRVWLGFFTFIFLLFTYVWLR</sequence>
<keyword evidence="7 10" id="KW-0472">Membrane</keyword>
<name>A0A9P4Q1K4_9PEZI</name>
<evidence type="ECO:0000256" key="10">
    <source>
        <dbReference type="SAM" id="Phobius"/>
    </source>
</evidence>